<protein>
    <recommendedName>
        <fullName evidence="6">W02B3.4-like N-terminal domain-containing protein</fullName>
    </recommendedName>
</protein>
<keyword evidence="4 5" id="KW-0472">Membrane</keyword>
<proteinExistence type="predicted"/>
<dbReference type="OrthoDB" id="444255at2759"/>
<gene>
    <name evidence="7" type="ORF">CRE_19285</name>
</gene>
<dbReference type="HOGENOM" id="CLU_041832_0_0_1"/>
<organism evidence="8">
    <name type="scientific">Caenorhabditis remanei</name>
    <name type="common">Caenorhabditis vulgaris</name>
    <dbReference type="NCBI Taxonomy" id="31234"/>
    <lineage>
        <taxon>Eukaryota</taxon>
        <taxon>Metazoa</taxon>
        <taxon>Ecdysozoa</taxon>
        <taxon>Nematoda</taxon>
        <taxon>Chromadorea</taxon>
        <taxon>Rhabditida</taxon>
        <taxon>Rhabditina</taxon>
        <taxon>Rhabditomorpha</taxon>
        <taxon>Rhabditoidea</taxon>
        <taxon>Rhabditidae</taxon>
        <taxon>Peloderinae</taxon>
        <taxon>Caenorhabditis</taxon>
    </lineage>
</organism>
<reference evidence="7" key="1">
    <citation type="submission" date="2007-07" db="EMBL/GenBank/DDBJ databases">
        <title>PCAP assembly of the Caenorhabditis remanei genome.</title>
        <authorList>
            <consortium name="The Caenorhabditis remanei Sequencing Consortium"/>
            <person name="Wilson R.K."/>
        </authorList>
    </citation>
    <scope>NUCLEOTIDE SEQUENCE [LARGE SCALE GENOMIC DNA]</scope>
    <source>
        <strain evidence="7">PB4641</strain>
    </source>
</reference>
<evidence type="ECO:0000256" key="3">
    <source>
        <dbReference type="ARBA" id="ARBA00022989"/>
    </source>
</evidence>
<evidence type="ECO:0000313" key="7">
    <source>
        <dbReference type="EMBL" id="EFP11482.1"/>
    </source>
</evidence>
<evidence type="ECO:0000256" key="1">
    <source>
        <dbReference type="ARBA" id="ARBA00004167"/>
    </source>
</evidence>
<dbReference type="Pfam" id="PF24413">
    <property type="entry name" value="W02B3_4_N"/>
    <property type="match status" value="1"/>
</dbReference>
<feature type="transmembrane region" description="Helical" evidence="5">
    <location>
        <begin position="6"/>
        <end position="26"/>
    </location>
</feature>
<keyword evidence="2 5" id="KW-0812">Transmembrane</keyword>
<evidence type="ECO:0000256" key="5">
    <source>
        <dbReference type="SAM" id="Phobius"/>
    </source>
</evidence>
<dbReference type="eggNOG" id="ENOG502RT6Z">
    <property type="taxonomic scope" value="Eukaryota"/>
</dbReference>
<keyword evidence="3 5" id="KW-1133">Transmembrane helix</keyword>
<name>E3MX59_CAERE</name>
<keyword evidence="8" id="KW-1185">Reference proteome</keyword>
<accession>E3MX59</accession>
<dbReference type="InterPro" id="IPR009644">
    <property type="entry name" value="FKTN/MNN4/W02B3.4-1"/>
</dbReference>
<dbReference type="EMBL" id="DS268490">
    <property type="protein sequence ID" value="EFP11482.1"/>
    <property type="molecule type" value="Genomic_DNA"/>
</dbReference>
<sequence>MTTNKIFVLFLVFAFIFQAMLLILTYKYPRRTAQTRKLLENVTCNDLLDEWDTDTPVLLIDLDFLEKLNQEECKWNGTAKIKIGIDVTYEVDKSIFNYSPFEVVFYSNNGSKDFLEFHEEPRRIIPKNFERRWVGNFEIPTNTQRFAEFWKRSKYVECLGLEMNRNKSEKAYQNGPYSATKLAELRDELIDIGMYPFLNGGTFLGWYRECTVIPHTYDMDLAVFKENYNPEYAEKVLNGESDFVLRRKFGMLEDSLELTLYPYWDQGLLIDLFVMYDGVENGTLTHHYVSGVNSDGTKYRYTYPMYDPWCAAVLHDHIFWVSCSPMKQVKHEYGPLWYLDHPTDRYGWNSSGKNVKIVGKFSKEEMEKYYLYY</sequence>
<evidence type="ECO:0000256" key="2">
    <source>
        <dbReference type="ARBA" id="ARBA00022692"/>
    </source>
</evidence>
<dbReference type="PANTHER" id="PTHR15407">
    <property type="entry name" value="FUKUTIN-RELATED"/>
    <property type="match status" value="1"/>
</dbReference>
<dbReference type="InterPro" id="IPR057641">
    <property type="entry name" value="W02B3_4_N"/>
</dbReference>
<dbReference type="STRING" id="31234.E3MX59"/>
<feature type="domain" description="W02B3.4-like N-terminal" evidence="6">
    <location>
        <begin position="43"/>
        <end position="157"/>
    </location>
</feature>
<dbReference type="GO" id="GO:0016020">
    <property type="term" value="C:membrane"/>
    <property type="evidence" value="ECO:0007669"/>
    <property type="project" value="UniProtKB-SubCell"/>
</dbReference>
<dbReference type="OMA" id="QRFAEFW"/>
<evidence type="ECO:0000256" key="4">
    <source>
        <dbReference type="ARBA" id="ARBA00023136"/>
    </source>
</evidence>
<dbReference type="AlphaFoldDB" id="E3MX59"/>
<dbReference type="InParanoid" id="E3MX59"/>
<evidence type="ECO:0000313" key="8">
    <source>
        <dbReference type="Proteomes" id="UP000008281"/>
    </source>
</evidence>
<evidence type="ECO:0000259" key="6">
    <source>
        <dbReference type="Pfam" id="PF24413"/>
    </source>
</evidence>
<comment type="subcellular location">
    <subcellularLocation>
        <location evidence="1">Membrane</location>
        <topology evidence="1">Single-pass membrane protein</topology>
    </subcellularLocation>
</comment>
<dbReference type="PANTHER" id="PTHR15407:SF41">
    <property type="entry name" value="FUKUTIN"/>
    <property type="match status" value="1"/>
</dbReference>
<dbReference type="Proteomes" id="UP000008281">
    <property type="component" value="Unassembled WGS sequence"/>
</dbReference>